<organism evidence="1 2">
    <name type="scientific">Rhizopus stolonifer</name>
    <name type="common">Rhizopus nigricans</name>
    <dbReference type="NCBI Taxonomy" id="4846"/>
    <lineage>
        <taxon>Eukaryota</taxon>
        <taxon>Fungi</taxon>
        <taxon>Fungi incertae sedis</taxon>
        <taxon>Mucoromycota</taxon>
        <taxon>Mucoromycotina</taxon>
        <taxon>Mucoromycetes</taxon>
        <taxon>Mucorales</taxon>
        <taxon>Mucorineae</taxon>
        <taxon>Rhizopodaceae</taxon>
        <taxon>Rhizopus</taxon>
    </lineage>
</organism>
<reference evidence="1 2" key="1">
    <citation type="journal article" date="2018" name="G3 (Bethesda)">
        <title>Phylogenetic and Phylogenomic Definition of Rhizopus Species.</title>
        <authorList>
            <person name="Gryganskyi A.P."/>
            <person name="Golan J."/>
            <person name="Dolatabadi S."/>
            <person name="Mondo S."/>
            <person name="Robb S."/>
            <person name="Idnurm A."/>
            <person name="Muszewska A."/>
            <person name="Steczkiewicz K."/>
            <person name="Masonjones S."/>
            <person name="Liao H.L."/>
            <person name="Gajdeczka M.T."/>
            <person name="Anike F."/>
            <person name="Vuek A."/>
            <person name="Anishchenko I.M."/>
            <person name="Voigt K."/>
            <person name="de Hoog G.S."/>
            <person name="Smith M.E."/>
            <person name="Heitman J."/>
            <person name="Vilgalys R."/>
            <person name="Stajich J.E."/>
        </authorList>
    </citation>
    <scope>NUCLEOTIDE SEQUENCE [LARGE SCALE GENOMIC DNA]</scope>
    <source>
        <strain evidence="1 2">LSU 92-RS-03</strain>
    </source>
</reference>
<name>A0A367KP96_RHIST</name>
<proteinExistence type="predicted"/>
<gene>
    <name evidence="1" type="ORF">CU098_000422</name>
</gene>
<evidence type="ECO:0000313" key="2">
    <source>
        <dbReference type="Proteomes" id="UP000253551"/>
    </source>
</evidence>
<dbReference type="EMBL" id="PJQM01000826">
    <property type="protein sequence ID" value="RCI03981.1"/>
    <property type="molecule type" value="Genomic_DNA"/>
</dbReference>
<feature type="non-terminal residue" evidence="1">
    <location>
        <position position="1"/>
    </location>
</feature>
<protein>
    <submittedName>
        <fullName evidence="1">Uncharacterized protein</fullName>
    </submittedName>
</protein>
<dbReference type="Proteomes" id="UP000253551">
    <property type="component" value="Unassembled WGS sequence"/>
</dbReference>
<accession>A0A367KP96</accession>
<keyword evidence="2" id="KW-1185">Reference proteome</keyword>
<dbReference type="AlphaFoldDB" id="A0A367KP96"/>
<evidence type="ECO:0000313" key="1">
    <source>
        <dbReference type="EMBL" id="RCI03981.1"/>
    </source>
</evidence>
<sequence>TEEQYWSDNFAIVTTMMHIGLRIVTPTRARKTNFWIVLKDRTKRSCRNIVINPRLQPV</sequence>
<comment type="caution">
    <text evidence="1">The sequence shown here is derived from an EMBL/GenBank/DDBJ whole genome shotgun (WGS) entry which is preliminary data.</text>
</comment>